<dbReference type="KEGG" id="cha:CHAB381_0982"/>
<evidence type="ECO:0000313" key="1">
    <source>
        <dbReference type="EMBL" id="ABS51410.1"/>
    </source>
</evidence>
<dbReference type="AlphaFoldDB" id="A7I202"/>
<gene>
    <name evidence="1" type="ordered locus">CHAB381_0982</name>
</gene>
<dbReference type="Proteomes" id="UP000002407">
    <property type="component" value="Chromosome"/>
</dbReference>
<sequence>MFIYSLLEEHLKTKKRFVKIQSDFLLKFISNFKNFIGLKI</sequence>
<reference evidence="2" key="1">
    <citation type="submission" date="2007-07" db="EMBL/GenBank/DDBJ databases">
        <title>Complete genome sequence of Campylobacter hominis ATCC BAA-381, a commensal isolated from the human gastrointestinal tract.</title>
        <authorList>
            <person name="Fouts D.E."/>
            <person name="Mongodin E.F."/>
            <person name="Puiu D."/>
            <person name="Sebastian Y."/>
            <person name="Miller W.G."/>
            <person name="Mandrell R.E."/>
            <person name="Nelson K.E."/>
        </authorList>
    </citation>
    <scope>NUCLEOTIDE SEQUENCE [LARGE SCALE GENOMIC DNA]</scope>
    <source>
        <strain evidence="2">ATCC BAA-381 / LMG 19568 / NCTC 13146 / CH001A</strain>
    </source>
</reference>
<organism evidence="1 2">
    <name type="scientific">Campylobacter hominis (strain ATCC BAA-381 / DSM 21671 / CCUG 45161 / LMG 19568 / NCTC 13146 / CH001A)</name>
    <dbReference type="NCBI Taxonomy" id="360107"/>
    <lineage>
        <taxon>Bacteria</taxon>
        <taxon>Pseudomonadati</taxon>
        <taxon>Campylobacterota</taxon>
        <taxon>Epsilonproteobacteria</taxon>
        <taxon>Campylobacterales</taxon>
        <taxon>Campylobacteraceae</taxon>
        <taxon>Campylobacter</taxon>
    </lineage>
</organism>
<keyword evidence="2" id="KW-1185">Reference proteome</keyword>
<dbReference type="EMBL" id="CP000776">
    <property type="protein sequence ID" value="ABS51410.1"/>
    <property type="molecule type" value="Genomic_DNA"/>
</dbReference>
<evidence type="ECO:0000313" key="2">
    <source>
        <dbReference type="Proteomes" id="UP000002407"/>
    </source>
</evidence>
<name>A7I202_CAMHC</name>
<proteinExistence type="predicted"/>
<dbReference type="HOGENOM" id="CLU_3286438_0_0_7"/>
<accession>A7I202</accession>
<protein>
    <submittedName>
        <fullName evidence="1">Uncharacterized protein</fullName>
    </submittedName>
</protein>